<feature type="transmembrane region" description="Helical" evidence="2">
    <location>
        <begin position="211"/>
        <end position="232"/>
    </location>
</feature>
<keyword evidence="4" id="KW-1185">Reference proteome</keyword>
<evidence type="ECO:0000256" key="2">
    <source>
        <dbReference type="SAM" id="Phobius"/>
    </source>
</evidence>
<gene>
    <name evidence="3" type="ORF">PT974_00263</name>
</gene>
<feature type="region of interest" description="Disordered" evidence="1">
    <location>
        <begin position="459"/>
        <end position="486"/>
    </location>
</feature>
<keyword evidence="2" id="KW-0472">Membrane</keyword>
<feature type="region of interest" description="Disordered" evidence="1">
    <location>
        <begin position="391"/>
        <end position="425"/>
    </location>
</feature>
<keyword evidence="2" id="KW-1133">Transmembrane helix</keyword>
<dbReference type="EMBL" id="JAVFKD010000001">
    <property type="protein sequence ID" value="KAK5997897.1"/>
    <property type="molecule type" value="Genomic_DNA"/>
</dbReference>
<proteinExistence type="predicted"/>
<accession>A0ABR0T0L7</accession>
<evidence type="ECO:0000256" key="1">
    <source>
        <dbReference type="SAM" id="MobiDB-lite"/>
    </source>
</evidence>
<sequence>MAGDLCIEHAWGFMASGVADAPGCISDCRSNFIKSLTPGYETFAGACEALANDNQTGGELLHALYCCSSQHCGVNNVEGFGHDPNVNWFINACQSIGYESIIDSGPPSPGYICRYGSLNGAQSHCQNSQLTTTTSTTSVIATSSEEFIIEDLVPFTTMSQAPSSFTTIRVRMPAITTIDSSHLPSLAATLNAATNQGDGDDSSSLTTGVKVTIALSVIAGVIVIIALIAWHIRFREHARDRRPVSRPIKPISFPGPADSLTPLVSPTNSYASPPLTPPRRLQERRFLIPRALSRHSDSQESAGVPPSPIRPSVHIHSRDGTLRAMSPTPTPASPRFFRGHHRGNALSGNISSSIGTFNHFPITPTDTTHDGQRIGLSAPRPPPRVYDGPHPVTGLISPGPPPNKALPKTPSDGQTSPKTSPLLPSVVVRPTQGNNYGIGIGIGPRSPLTEPHECEKIEEDISESGRRQAVGVGVPDMSRPPGGSDI</sequence>
<organism evidence="3 4">
    <name type="scientific">Cladobotryum mycophilum</name>
    <dbReference type="NCBI Taxonomy" id="491253"/>
    <lineage>
        <taxon>Eukaryota</taxon>
        <taxon>Fungi</taxon>
        <taxon>Dikarya</taxon>
        <taxon>Ascomycota</taxon>
        <taxon>Pezizomycotina</taxon>
        <taxon>Sordariomycetes</taxon>
        <taxon>Hypocreomycetidae</taxon>
        <taxon>Hypocreales</taxon>
        <taxon>Hypocreaceae</taxon>
        <taxon>Cladobotryum</taxon>
    </lineage>
</organism>
<feature type="region of interest" description="Disordered" evidence="1">
    <location>
        <begin position="293"/>
        <end position="312"/>
    </location>
</feature>
<name>A0ABR0T0L7_9HYPO</name>
<feature type="region of interest" description="Disordered" evidence="1">
    <location>
        <begin position="241"/>
        <end position="278"/>
    </location>
</feature>
<evidence type="ECO:0000313" key="4">
    <source>
        <dbReference type="Proteomes" id="UP001338125"/>
    </source>
</evidence>
<feature type="compositionally biased region" description="Polar residues" evidence="1">
    <location>
        <begin position="262"/>
        <end position="271"/>
    </location>
</feature>
<reference evidence="3 4" key="1">
    <citation type="submission" date="2024-01" db="EMBL/GenBank/DDBJ databases">
        <title>Complete genome of Cladobotryum mycophilum ATHUM6906.</title>
        <authorList>
            <person name="Christinaki A.C."/>
            <person name="Myridakis A.I."/>
            <person name="Kouvelis V.N."/>
        </authorList>
    </citation>
    <scope>NUCLEOTIDE SEQUENCE [LARGE SCALE GENOMIC DNA]</scope>
    <source>
        <strain evidence="3 4">ATHUM6906</strain>
    </source>
</reference>
<evidence type="ECO:0000313" key="3">
    <source>
        <dbReference type="EMBL" id="KAK5997897.1"/>
    </source>
</evidence>
<evidence type="ECO:0008006" key="5">
    <source>
        <dbReference type="Google" id="ProtNLM"/>
    </source>
</evidence>
<protein>
    <recommendedName>
        <fullName evidence="5">Extracellular membrane protein CFEM domain-containing protein</fullName>
    </recommendedName>
</protein>
<dbReference type="Proteomes" id="UP001338125">
    <property type="component" value="Unassembled WGS sequence"/>
</dbReference>
<comment type="caution">
    <text evidence="3">The sequence shown here is derived from an EMBL/GenBank/DDBJ whole genome shotgun (WGS) entry which is preliminary data.</text>
</comment>
<keyword evidence="2" id="KW-0812">Transmembrane</keyword>